<name>A0ABP9WPS9_9GAMM</name>
<sequence>MVAESSMVAEKCKAMLSAVSALSVAVLLAGTTLGLAGALAGCAAGPAQRVQASAASSEDLSANLTVAGAAGSVVGSGGLQSRSSSLDNVSAVFALDLSGASVYVAPLEIRYRPRPPGALQNSVIGLDARKRELDSADRARLQEVMEQAFAGQFLGPRGARLTSQRRGANYTLRLRLDDFYLPAPLQPTSGLQQVFSEGVASGTLAGTLYDREGNPVLQFSERRQFGDHLAGFAGPGGASLQRFSPPAFWAGMRMDLRHIFAGLNRSLP</sequence>
<protein>
    <recommendedName>
        <fullName evidence="3">DUF3313 family protein</fullName>
    </recommendedName>
</protein>
<proteinExistence type="predicted"/>
<dbReference type="Proteomes" id="UP001408594">
    <property type="component" value="Unassembled WGS sequence"/>
</dbReference>
<dbReference type="EMBL" id="BAABRT010000012">
    <property type="protein sequence ID" value="GAA5525149.1"/>
    <property type="molecule type" value="Genomic_DNA"/>
</dbReference>
<reference evidence="1 2" key="1">
    <citation type="submission" date="2024-02" db="EMBL/GenBank/DDBJ databases">
        <title>Microbulbifer aestuariivivens NBRC 112533.</title>
        <authorList>
            <person name="Ichikawa N."/>
            <person name="Katano-Makiyama Y."/>
            <person name="Hidaka K."/>
        </authorList>
    </citation>
    <scope>NUCLEOTIDE SEQUENCE [LARGE SCALE GENOMIC DNA]</scope>
    <source>
        <strain evidence="1 2">NBRC 112533</strain>
    </source>
</reference>
<accession>A0ABP9WPS9</accession>
<gene>
    <name evidence="1" type="ORF">Maes01_01714</name>
</gene>
<evidence type="ECO:0008006" key="3">
    <source>
        <dbReference type="Google" id="ProtNLM"/>
    </source>
</evidence>
<evidence type="ECO:0000313" key="1">
    <source>
        <dbReference type="EMBL" id="GAA5525149.1"/>
    </source>
</evidence>
<evidence type="ECO:0000313" key="2">
    <source>
        <dbReference type="Proteomes" id="UP001408594"/>
    </source>
</evidence>
<keyword evidence="2" id="KW-1185">Reference proteome</keyword>
<comment type="caution">
    <text evidence="1">The sequence shown here is derived from an EMBL/GenBank/DDBJ whole genome shotgun (WGS) entry which is preliminary data.</text>
</comment>
<organism evidence="1 2">
    <name type="scientific">Microbulbifer aestuariivivens</name>
    <dbReference type="NCBI Taxonomy" id="1908308"/>
    <lineage>
        <taxon>Bacteria</taxon>
        <taxon>Pseudomonadati</taxon>
        <taxon>Pseudomonadota</taxon>
        <taxon>Gammaproteobacteria</taxon>
        <taxon>Cellvibrionales</taxon>
        <taxon>Microbulbiferaceae</taxon>
        <taxon>Microbulbifer</taxon>
    </lineage>
</organism>